<proteinExistence type="predicted"/>
<dbReference type="InterPro" id="IPR043502">
    <property type="entry name" value="DNA/RNA_pol_sf"/>
</dbReference>
<keyword evidence="1" id="KW-0378">Hydrolase</keyword>
<evidence type="ECO:0000313" key="2">
    <source>
        <dbReference type="Proteomes" id="UP000762676"/>
    </source>
</evidence>
<dbReference type="AlphaFoldDB" id="A0AAV4J8S3"/>
<accession>A0AAV4J8S3</accession>
<evidence type="ECO:0000313" key="1">
    <source>
        <dbReference type="EMBL" id="GFS18230.1"/>
    </source>
</evidence>
<dbReference type="EMBL" id="BMAT01002989">
    <property type="protein sequence ID" value="GFS18230.1"/>
    <property type="molecule type" value="Genomic_DNA"/>
</dbReference>
<comment type="caution">
    <text evidence="1">The sequence shown here is derived from an EMBL/GenBank/DDBJ whole genome shotgun (WGS) entry which is preliminary data.</text>
</comment>
<dbReference type="PANTHER" id="PTHR47027">
    <property type="entry name" value="REVERSE TRANSCRIPTASE DOMAIN-CONTAINING PROTEIN"/>
    <property type="match status" value="1"/>
</dbReference>
<dbReference type="SUPFAM" id="SSF56672">
    <property type="entry name" value="DNA/RNA polymerases"/>
    <property type="match status" value="1"/>
</dbReference>
<keyword evidence="2" id="KW-1185">Reference proteome</keyword>
<keyword evidence="1" id="KW-0255">Endonuclease</keyword>
<organism evidence="1 2">
    <name type="scientific">Elysia marginata</name>
    <dbReference type="NCBI Taxonomy" id="1093978"/>
    <lineage>
        <taxon>Eukaryota</taxon>
        <taxon>Metazoa</taxon>
        <taxon>Spiralia</taxon>
        <taxon>Lophotrochozoa</taxon>
        <taxon>Mollusca</taxon>
        <taxon>Gastropoda</taxon>
        <taxon>Heterobranchia</taxon>
        <taxon>Euthyneura</taxon>
        <taxon>Panpulmonata</taxon>
        <taxon>Sacoglossa</taxon>
        <taxon>Placobranchoidea</taxon>
        <taxon>Plakobranchidae</taxon>
        <taxon>Elysia</taxon>
    </lineage>
</organism>
<name>A0AAV4J8S3_9GAST</name>
<reference evidence="1 2" key="1">
    <citation type="journal article" date="2021" name="Elife">
        <title>Chloroplast acquisition without the gene transfer in kleptoplastic sea slugs, Plakobranchus ocellatus.</title>
        <authorList>
            <person name="Maeda T."/>
            <person name="Takahashi S."/>
            <person name="Yoshida T."/>
            <person name="Shimamura S."/>
            <person name="Takaki Y."/>
            <person name="Nagai Y."/>
            <person name="Toyoda A."/>
            <person name="Suzuki Y."/>
            <person name="Arimoto A."/>
            <person name="Ishii H."/>
            <person name="Satoh N."/>
            <person name="Nishiyama T."/>
            <person name="Hasebe M."/>
            <person name="Maruyama T."/>
            <person name="Minagawa J."/>
            <person name="Obokata J."/>
            <person name="Shigenobu S."/>
        </authorList>
    </citation>
    <scope>NUCLEOTIDE SEQUENCE [LARGE SCALE GENOMIC DNA]</scope>
</reference>
<dbReference type="Proteomes" id="UP000762676">
    <property type="component" value="Unassembled WGS sequence"/>
</dbReference>
<keyword evidence="1" id="KW-0540">Nuclease</keyword>
<protein>
    <submittedName>
        <fullName evidence="1">Endonuclease-reverse transcriptase</fullName>
    </submittedName>
</protein>
<sequence>MYNEFLLQEALEEKRGISLNSENITNVRYADDTVIMAETPECLLQMFDNIAESCKTYGMEMNAKVTKTLHSGKEKKKVSILIEGTLLEQVTKYQYFGPILTEDVLMKKEINIRTEKAKAKFWKNKELLQGNINIGTKKEDSTMLCLLGF</sequence>
<gene>
    <name evidence="1" type="ORF">ElyMa_001516000</name>
</gene>
<dbReference type="GO" id="GO:0004519">
    <property type="term" value="F:endonuclease activity"/>
    <property type="evidence" value="ECO:0007669"/>
    <property type="project" value="UniProtKB-KW"/>
</dbReference>
<dbReference type="PANTHER" id="PTHR47027:SF20">
    <property type="entry name" value="REVERSE TRANSCRIPTASE-LIKE PROTEIN WITH RNA-DIRECTED DNA POLYMERASE DOMAIN"/>
    <property type="match status" value="1"/>
</dbReference>